<feature type="domain" description="Gfo/Idh/MocA-like oxidoreductase N-terminal" evidence="1">
    <location>
        <begin position="6"/>
        <end position="122"/>
    </location>
</feature>
<dbReference type="EMBL" id="JAHJDP010000012">
    <property type="protein sequence ID" value="MBU2689565.1"/>
    <property type="molecule type" value="Genomic_DNA"/>
</dbReference>
<gene>
    <name evidence="3" type="ORF">KJ970_01435</name>
</gene>
<dbReference type="GO" id="GO:0000166">
    <property type="term" value="F:nucleotide binding"/>
    <property type="evidence" value="ECO:0007669"/>
    <property type="project" value="InterPro"/>
</dbReference>
<dbReference type="PANTHER" id="PTHR43249">
    <property type="entry name" value="UDP-N-ACETYL-2-AMINO-2-DEOXY-D-GLUCURONATE OXIDASE"/>
    <property type="match status" value="1"/>
</dbReference>
<name>A0A948RRK4_UNCEI</name>
<dbReference type="Gene3D" id="3.30.360.10">
    <property type="entry name" value="Dihydrodipicolinate Reductase, domain 2"/>
    <property type="match status" value="1"/>
</dbReference>
<sequence length="370" mass="41190">MPKELGVALIGCGKISRKHIHCLKAVDGYQVRLACDSDPARAQKIAAGLDNCDATTDFNAALARQDIDLVTICTPSGLHASMAIEAAKNKKHVIVEKPMALRLDEADEMLDACDKNGVRLYVVKQNRYNRPIVKLKEAIQSGRMGRPFLGGIRVLWQRDQAYYDSEPWRGTWAMDGGVIMNQASHHVDLLIWMMGDVMSVMAACRRVSHEIETEDTAVAVLKFRGGGMATIQATTCIQPKDLEGSLSIYGEKGSVEIGGFAANEIRRWEFADDDKWHDDVKANWAANPKDLFAYNHQEFYKDVLNTLQKGGRALIDGMEGRRTLEVIHAIYESFETGREVFLRFQPQWCRLGAVPTETSSFGPGSRGGWL</sequence>
<reference evidence="3" key="1">
    <citation type="submission" date="2021-05" db="EMBL/GenBank/DDBJ databases">
        <title>Energy efficiency and biological interactions define the core microbiome of deep oligotrophic groundwater.</title>
        <authorList>
            <person name="Mehrshad M."/>
            <person name="Lopez-Fernandez M."/>
            <person name="Bell E."/>
            <person name="Bernier-Latmani R."/>
            <person name="Bertilsson S."/>
            <person name="Dopson M."/>
        </authorList>
    </citation>
    <scope>NUCLEOTIDE SEQUENCE</scope>
    <source>
        <strain evidence="3">Modern_marine.mb.64</strain>
    </source>
</reference>
<dbReference type="Pfam" id="PF01408">
    <property type="entry name" value="GFO_IDH_MocA"/>
    <property type="match status" value="1"/>
</dbReference>
<feature type="domain" description="Gfo/Idh/MocA-like oxidoreductase C-terminal" evidence="2">
    <location>
        <begin position="136"/>
        <end position="340"/>
    </location>
</feature>
<dbReference type="AlphaFoldDB" id="A0A948RRK4"/>
<dbReference type="InterPro" id="IPR004104">
    <property type="entry name" value="Gfo/Idh/MocA-like_OxRdtase_C"/>
</dbReference>
<dbReference type="Gene3D" id="3.40.50.720">
    <property type="entry name" value="NAD(P)-binding Rossmann-like Domain"/>
    <property type="match status" value="1"/>
</dbReference>
<dbReference type="SUPFAM" id="SSF55347">
    <property type="entry name" value="Glyceraldehyde-3-phosphate dehydrogenase-like, C-terminal domain"/>
    <property type="match status" value="1"/>
</dbReference>
<accession>A0A948RRK4</accession>
<evidence type="ECO:0000313" key="4">
    <source>
        <dbReference type="Proteomes" id="UP000777784"/>
    </source>
</evidence>
<evidence type="ECO:0000259" key="1">
    <source>
        <dbReference type="Pfam" id="PF01408"/>
    </source>
</evidence>
<comment type="caution">
    <text evidence="3">The sequence shown here is derived from an EMBL/GenBank/DDBJ whole genome shotgun (WGS) entry which is preliminary data.</text>
</comment>
<dbReference type="SUPFAM" id="SSF51735">
    <property type="entry name" value="NAD(P)-binding Rossmann-fold domains"/>
    <property type="match status" value="1"/>
</dbReference>
<dbReference type="InterPro" id="IPR000683">
    <property type="entry name" value="Gfo/Idh/MocA-like_OxRdtase_N"/>
</dbReference>
<dbReference type="InterPro" id="IPR036291">
    <property type="entry name" value="NAD(P)-bd_dom_sf"/>
</dbReference>
<evidence type="ECO:0000259" key="2">
    <source>
        <dbReference type="Pfam" id="PF02894"/>
    </source>
</evidence>
<evidence type="ECO:0000313" key="3">
    <source>
        <dbReference type="EMBL" id="MBU2689565.1"/>
    </source>
</evidence>
<organism evidence="3 4">
    <name type="scientific">Eiseniibacteriota bacterium</name>
    <dbReference type="NCBI Taxonomy" id="2212470"/>
    <lineage>
        <taxon>Bacteria</taxon>
        <taxon>Candidatus Eiseniibacteriota</taxon>
    </lineage>
</organism>
<proteinExistence type="predicted"/>
<protein>
    <submittedName>
        <fullName evidence="3">Gfo/Idh/MocA family oxidoreductase</fullName>
    </submittedName>
</protein>
<dbReference type="Proteomes" id="UP000777784">
    <property type="component" value="Unassembled WGS sequence"/>
</dbReference>
<dbReference type="InterPro" id="IPR052515">
    <property type="entry name" value="Gfo/Idh/MocA_Oxidoreductase"/>
</dbReference>
<dbReference type="PANTHER" id="PTHR43249:SF1">
    <property type="entry name" value="D-GLUCOSIDE 3-DEHYDROGENASE"/>
    <property type="match status" value="1"/>
</dbReference>
<dbReference type="Pfam" id="PF02894">
    <property type="entry name" value="GFO_IDH_MocA_C"/>
    <property type="match status" value="1"/>
</dbReference>